<protein>
    <submittedName>
        <fullName evidence="3">MoxR family ATPase</fullName>
    </submittedName>
</protein>
<dbReference type="InterPro" id="IPR045427">
    <property type="entry name" value="MoxR"/>
</dbReference>
<dbReference type="SUPFAM" id="SSF52540">
    <property type="entry name" value="P-loop containing nucleoside triphosphate hydrolases"/>
    <property type="match status" value="1"/>
</dbReference>
<feature type="domain" description="MoxR" evidence="2">
    <location>
        <begin position="10"/>
        <end position="186"/>
    </location>
</feature>
<comment type="caution">
    <text evidence="3">The sequence shown here is derived from an EMBL/GenBank/DDBJ whole genome shotgun (WGS) entry which is preliminary data.</text>
</comment>
<dbReference type="PANTHER" id="PTHR32204">
    <property type="entry name" value="ATPASE RAVA"/>
    <property type="match status" value="1"/>
</dbReference>
<dbReference type="Gene3D" id="3.40.50.300">
    <property type="entry name" value="P-loop containing nucleotide triphosphate hydrolases"/>
    <property type="match status" value="1"/>
</dbReference>
<dbReference type="Pfam" id="PF20030">
    <property type="entry name" value="bpMoxR"/>
    <property type="match status" value="1"/>
</dbReference>
<evidence type="ECO:0000259" key="2">
    <source>
        <dbReference type="Pfam" id="PF20030"/>
    </source>
</evidence>
<organism evidence="3">
    <name type="scientific">Ignisphaera aggregans</name>
    <dbReference type="NCBI Taxonomy" id="334771"/>
    <lineage>
        <taxon>Archaea</taxon>
        <taxon>Thermoproteota</taxon>
        <taxon>Thermoprotei</taxon>
        <taxon>Desulfurococcales</taxon>
        <taxon>Desulfurococcaceae</taxon>
        <taxon>Ignisphaera</taxon>
    </lineage>
</organism>
<evidence type="ECO:0000313" key="3">
    <source>
        <dbReference type="EMBL" id="HGM07064.1"/>
    </source>
</evidence>
<dbReference type="InterPro" id="IPR050513">
    <property type="entry name" value="RavA_ATPases"/>
</dbReference>
<dbReference type="CDD" id="cd00009">
    <property type="entry name" value="AAA"/>
    <property type="match status" value="1"/>
</dbReference>
<proteinExistence type="predicted"/>
<dbReference type="AlphaFoldDB" id="A0A7C4D323"/>
<gene>
    <name evidence="3" type="ORF">ENU31_01450</name>
</gene>
<dbReference type="InterPro" id="IPR027417">
    <property type="entry name" value="P-loop_NTPase"/>
</dbReference>
<name>A0A7C4D323_9CREN</name>
<feature type="coiled-coil region" evidence="1">
    <location>
        <begin position="350"/>
        <end position="377"/>
    </location>
</feature>
<dbReference type="EMBL" id="DTCA01000050">
    <property type="protein sequence ID" value="HGM07064.1"/>
    <property type="molecule type" value="Genomic_DNA"/>
</dbReference>
<reference evidence="3" key="1">
    <citation type="journal article" date="2020" name="mSystems">
        <title>Genome- and Community-Level Interaction Insights into Carbon Utilization and Element Cycling Functions of Hydrothermarchaeota in Hydrothermal Sediment.</title>
        <authorList>
            <person name="Zhou Z."/>
            <person name="Liu Y."/>
            <person name="Xu W."/>
            <person name="Pan J."/>
            <person name="Luo Z.H."/>
            <person name="Li M."/>
        </authorList>
    </citation>
    <scope>NUCLEOTIDE SEQUENCE [LARGE SCALE GENOMIC DNA]</scope>
    <source>
        <strain evidence="3">SpSt-658</strain>
    </source>
</reference>
<keyword evidence="1" id="KW-0175">Coiled coil</keyword>
<dbReference type="PANTHER" id="PTHR32204:SF0">
    <property type="entry name" value="ATPASE RAVA"/>
    <property type="match status" value="1"/>
</dbReference>
<evidence type="ECO:0000256" key="1">
    <source>
        <dbReference type="SAM" id="Coils"/>
    </source>
</evidence>
<sequence length="384" mass="43395">MANSYTNLVRRLEAELAAGFIGREEEARVVILALLTKQHAVFIGEPGTAKSALIRRLSQLVQCRFFYYLLSKYTVPDELIGSIDPIAYKNGKFVRNVQGKLPQAELAFIDEIFKGSSETLNTLLNIMNERIFVDTDGTVYQCPLWSLYGASNELPSDSELAAFYDRFLLRHFVRRIDASKLEQAIVHNITNLNTSVKPVATLQDIAKIYDDVTQYMIQNADAIAKVVSQLVIVLRQHGIFVSDRTAVSPQHFPRLVATYSYVYDVDLRKAAIHVSKYVLPSEDAIENYRKALDELIPIELREASEKLEKARDYAANGDLVNAKRYAAEAYQAAEALLSNPDKAKLFKDEIREILKEAETIVSEIKKVEDNLKKFKRVAIETSAH</sequence>
<accession>A0A7C4D323</accession>